<dbReference type="InterPro" id="IPR011545">
    <property type="entry name" value="DEAD/DEAH_box_helicase_dom"/>
</dbReference>
<dbReference type="InterPro" id="IPR000999">
    <property type="entry name" value="RNase_III_dom"/>
</dbReference>
<dbReference type="Gene3D" id="1.10.1520.10">
    <property type="entry name" value="Ribonuclease III domain"/>
    <property type="match status" value="2"/>
</dbReference>
<evidence type="ECO:0000256" key="5">
    <source>
        <dbReference type="ARBA" id="ARBA00022806"/>
    </source>
</evidence>
<evidence type="ECO:0008006" key="16">
    <source>
        <dbReference type="Google" id="ProtNLM"/>
    </source>
</evidence>
<dbReference type="PROSITE" id="PS51194">
    <property type="entry name" value="HELICASE_CTER"/>
    <property type="match status" value="1"/>
</dbReference>
<dbReference type="Pfam" id="PF00270">
    <property type="entry name" value="DEAD"/>
    <property type="match status" value="1"/>
</dbReference>
<dbReference type="GO" id="GO:0005524">
    <property type="term" value="F:ATP binding"/>
    <property type="evidence" value="ECO:0007669"/>
    <property type="project" value="UniProtKB-KW"/>
</dbReference>
<dbReference type="GO" id="GO:0004525">
    <property type="term" value="F:ribonuclease III activity"/>
    <property type="evidence" value="ECO:0007669"/>
    <property type="project" value="InterPro"/>
</dbReference>
<organism evidence="14 15">
    <name type="scientific">Meripilus lineatus</name>
    <dbReference type="NCBI Taxonomy" id="2056292"/>
    <lineage>
        <taxon>Eukaryota</taxon>
        <taxon>Fungi</taxon>
        <taxon>Dikarya</taxon>
        <taxon>Basidiomycota</taxon>
        <taxon>Agaricomycotina</taxon>
        <taxon>Agaricomycetes</taxon>
        <taxon>Polyporales</taxon>
        <taxon>Meripilaceae</taxon>
        <taxon>Meripilus</taxon>
    </lineage>
</organism>
<dbReference type="PROSITE" id="PS50142">
    <property type="entry name" value="RNASE_3_2"/>
    <property type="match status" value="2"/>
</dbReference>
<feature type="domain" description="Helicase C-terminal" evidence="12">
    <location>
        <begin position="358"/>
        <end position="533"/>
    </location>
</feature>
<dbReference type="EMBL" id="JANAWD010000468">
    <property type="protein sequence ID" value="KAJ3479011.1"/>
    <property type="molecule type" value="Genomic_DNA"/>
</dbReference>
<dbReference type="SMART" id="SM00487">
    <property type="entry name" value="DEXDc"/>
    <property type="match status" value="1"/>
</dbReference>
<evidence type="ECO:0000259" key="10">
    <source>
        <dbReference type="PROSITE" id="PS50142"/>
    </source>
</evidence>
<dbReference type="Gene3D" id="3.30.160.380">
    <property type="entry name" value="Dicer dimerisation domain"/>
    <property type="match status" value="1"/>
</dbReference>
<dbReference type="SMART" id="SM00490">
    <property type="entry name" value="HELICc"/>
    <property type="match status" value="1"/>
</dbReference>
<proteinExistence type="inferred from homology"/>
<name>A0AAD5UVL4_9APHY</name>
<feature type="domain" description="RNase III" evidence="10">
    <location>
        <begin position="1107"/>
        <end position="1254"/>
    </location>
</feature>
<evidence type="ECO:0000256" key="9">
    <source>
        <dbReference type="SAM" id="MobiDB-lite"/>
    </source>
</evidence>
<reference evidence="14" key="1">
    <citation type="submission" date="2022-07" db="EMBL/GenBank/DDBJ databases">
        <title>Genome Sequence of Physisporinus lineatus.</title>
        <authorList>
            <person name="Buettner E."/>
        </authorList>
    </citation>
    <scope>NUCLEOTIDE SEQUENCE</scope>
    <source>
        <strain evidence="14">VT162</strain>
    </source>
</reference>
<keyword evidence="4" id="KW-0378">Hydrolase</keyword>
<dbReference type="GO" id="GO:0005634">
    <property type="term" value="C:nucleus"/>
    <property type="evidence" value="ECO:0007669"/>
    <property type="project" value="TreeGrafter"/>
</dbReference>
<dbReference type="SUPFAM" id="SSF69065">
    <property type="entry name" value="RNase III domain-like"/>
    <property type="match status" value="2"/>
</dbReference>
<keyword evidence="3" id="KW-0547">Nucleotide-binding</keyword>
<dbReference type="PROSITE" id="PS51327">
    <property type="entry name" value="DICER_DSRBF"/>
    <property type="match status" value="1"/>
</dbReference>
<dbReference type="PROSITE" id="PS00517">
    <property type="entry name" value="RNASE_3_1"/>
    <property type="match status" value="1"/>
</dbReference>
<comment type="cofactor">
    <cofactor evidence="1">
        <name>Mg(2+)</name>
        <dbReference type="ChEBI" id="CHEBI:18420"/>
    </cofactor>
</comment>
<dbReference type="GO" id="GO:0003723">
    <property type="term" value="F:RNA binding"/>
    <property type="evidence" value="ECO:0007669"/>
    <property type="project" value="UniProtKB-UniRule"/>
</dbReference>
<dbReference type="SUPFAM" id="SSF52540">
    <property type="entry name" value="P-loop containing nucleoside triphosphate hydrolases"/>
    <property type="match status" value="1"/>
</dbReference>
<dbReference type="GO" id="GO:0005737">
    <property type="term" value="C:cytoplasm"/>
    <property type="evidence" value="ECO:0007669"/>
    <property type="project" value="TreeGrafter"/>
</dbReference>
<keyword evidence="6" id="KW-0067">ATP-binding</keyword>
<keyword evidence="2" id="KW-0677">Repeat</keyword>
<dbReference type="PANTHER" id="PTHR14950">
    <property type="entry name" value="DICER-RELATED"/>
    <property type="match status" value="1"/>
</dbReference>
<keyword evidence="5" id="KW-0347">Helicase</keyword>
<keyword evidence="15" id="KW-1185">Reference proteome</keyword>
<dbReference type="Gene3D" id="3.40.50.300">
    <property type="entry name" value="P-loop containing nucleotide triphosphate hydrolases"/>
    <property type="match status" value="2"/>
</dbReference>
<evidence type="ECO:0000259" key="12">
    <source>
        <dbReference type="PROSITE" id="PS51194"/>
    </source>
</evidence>
<evidence type="ECO:0000256" key="4">
    <source>
        <dbReference type="ARBA" id="ARBA00022801"/>
    </source>
</evidence>
<dbReference type="GO" id="GO:0004386">
    <property type="term" value="F:helicase activity"/>
    <property type="evidence" value="ECO:0007669"/>
    <property type="project" value="UniProtKB-KW"/>
</dbReference>
<dbReference type="InterPro" id="IPR005034">
    <property type="entry name" value="Dicer_dimerisation"/>
</dbReference>
<evidence type="ECO:0000256" key="6">
    <source>
        <dbReference type="ARBA" id="ARBA00022840"/>
    </source>
</evidence>
<comment type="similarity">
    <text evidence="7 8">Belongs to the helicase family. Dicer subfamily.</text>
</comment>
<evidence type="ECO:0000256" key="7">
    <source>
        <dbReference type="ARBA" id="ARBA00035116"/>
    </source>
</evidence>
<dbReference type="InterPro" id="IPR027417">
    <property type="entry name" value="P-loop_NTPase"/>
</dbReference>
<dbReference type="Pfam" id="PF00271">
    <property type="entry name" value="Helicase_C"/>
    <property type="match status" value="1"/>
</dbReference>
<feature type="compositionally biased region" description="Low complexity" evidence="9">
    <location>
        <begin position="1442"/>
        <end position="1452"/>
    </location>
</feature>
<gene>
    <name evidence="14" type="ORF">NLI96_g9358</name>
</gene>
<evidence type="ECO:0000313" key="15">
    <source>
        <dbReference type="Proteomes" id="UP001212997"/>
    </source>
</evidence>
<evidence type="ECO:0000256" key="8">
    <source>
        <dbReference type="PROSITE-ProRule" id="PRU00657"/>
    </source>
</evidence>
<keyword evidence="8" id="KW-0694">RNA-binding</keyword>
<evidence type="ECO:0000259" key="11">
    <source>
        <dbReference type="PROSITE" id="PS51192"/>
    </source>
</evidence>
<feature type="domain" description="RNase III" evidence="10">
    <location>
        <begin position="941"/>
        <end position="1069"/>
    </location>
</feature>
<dbReference type="Pfam" id="PF03368">
    <property type="entry name" value="Dicer_dimer"/>
    <property type="match status" value="1"/>
</dbReference>
<evidence type="ECO:0000256" key="1">
    <source>
        <dbReference type="ARBA" id="ARBA00001946"/>
    </source>
</evidence>
<dbReference type="InterPro" id="IPR036389">
    <property type="entry name" value="RNase_III_sf"/>
</dbReference>
<dbReference type="FunFam" id="3.40.50.300:FF:000628">
    <property type="entry name" value="Endoribonuclease Dicer"/>
    <property type="match status" value="1"/>
</dbReference>
<feature type="domain" description="Dicer dsRNA-binding fold" evidence="13">
    <location>
        <begin position="548"/>
        <end position="648"/>
    </location>
</feature>
<evidence type="ECO:0000313" key="14">
    <source>
        <dbReference type="EMBL" id="KAJ3479011.1"/>
    </source>
</evidence>
<dbReference type="InterPro" id="IPR001650">
    <property type="entry name" value="Helicase_C-like"/>
</dbReference>
<dbReference type="CDD" id="cd18034">
    <property type="entry name" value="DEXHc_dicer"/>
    <property type="match status" value="1"/>
</dbReference>
<dbReference type="Proteomes" id="UP001212997">
    <property type="component" value="Unassembled WGS sequence"/>
</dbReference>
<evidence type="ECO:0000259" key="13">
    <source>
        <dbReference type="PROSITE" id="PS51327"/>
    </source>
</evidence>
<feature type="region of interest" description="Disordered" evidence="9">
    <location>
        <begin position="1442"/>
        <end position="1461"/>
    </location>
</feature>
<accession>A0AAD5UVL4</accession>
<dbReference type="PANTHER" id="PTHR14950:SF37">
    <property type="entry name" value="ENDORIBONUCLEASE DICER"/>
    <property type="match status" value="1"/>
</dbReference>
<dbReference type="InterPro" id="IPR014001">
    <property type="entry name" value="Helicase_ATP-bd"/>
</dbReference>
<protein>
    <recommendedName>
        <fullName evidence="16">P-loop containing nucleoside triphosphate hydrolase protein</fullName>
    </recommendedName>
</protein>
<evidence type="ECO:0000256" key="2">
    <source>
        <dbReference type="ARBA" id="ARBA00022737"/>
    </source>
</evidence>
<dbReference type="GO" id="GO:0030422">
    <property type="term" value="P:siRNA processing"/>
    <property type="evidence" value="ECO:0007669"/>
    <property type="project" value="TreeGrafter"/>
</dbReference>
<dbReference type="InterPro" id="IPR038248">
    <property type="entry name" value="Dicer_dimer_sf"/>
</dbReference>
<dbReference type="CDD" id="cd00593">
    <property type="entry name" value="RIBOc"/>
    <property type="match status" value="2"/>
</dbReference>
<comment type="caution">
    <text evidence="14">The sequence shown here is derived from an EMBL/GenBank/DDBJ whole genome shotgun (WGS) entry which is preliminary data.</text>
</comment>
<dbReference type="PROSITE" id="PS51192">
    <property type="entry name" value="HELICASE_ATP_BIND_1"/>
    <property type="match status" value="1"/>
</dbReference>
<dbReference type="Pfam" id="PF00636">
    <property type="entry name" value="Ribonuclease_3"/>
    <property type="match status" value="2"/>
</dbReference>
<dbReference type="SMART" id="SM00535">
    <property type="entry name" value="RIBOc"/>
    <property type="match status" value="2"/>
</dbReference>
<evidence type="ECO:0000256" key="3">
    <source>
        <dbReference type="ARBA" id="ARBA00022741"/>
    </source>
</evidence>
<feature type="domain" description="Helicase ATP-binding" evidence="11">
    <location>
        <begin position="21"/>
        <end position="195"/>
    </location>
</feature>
<sequence length="1461" mass="164521">MTVHLDDVNENLLPRRYQEEIFSRAQERNVIAALDTGSGKTYISTLLIKWIAAENAGNEKVIVFLVPKVALVEQQGDFIAKETSLRVSKCYGATAIDLADRRGWRKEIQNHDVLVMTAQIFLNILTHSHWSMNKVSLMVFDECHHTRKNHAYNGIMREYFQWPQDQRPKVFGMTASPIWNPRDAVESLATLERNLDAKVIAVREHVDELMDHSPKPVEIIHEFPNPPDGYPLYAPTSLWERLDLSSLPPEMDIPVSKIRTRYEVTYNSLGLFGAELFLYIDIKHRIEQFINQLEGDVDYPMAGTSNDMFLNQEAKLPQELAERAAILDDYKEFFEGETDSDVVPIRVDLRWVSPKVRLLADLLFAHYAQDFQGIVFVEQRHVAACLAKMLPRIPQLENYIRSAQLIGHGASSMSKSQVRGMGLRTQQDIVKMFRDREVNLLVATSVAEEGLDFPACELVIRFDPIQHMVGYIQSRGRARQKTATFIVMVQEGLTTHVERYKAFSESEPHLRRVYQTREENPPAAVEEEEEGEITQEDLDERERFVVPSTGAVLTYNTAIGLLNHLCSLIPRDRFTPVHVPQYAGEFQATLQLPSSLPLPPEHLVFTGPNRISKKEAKRAVAFLAVKSLHALNVFDDYLLPAKAHRGDHEDADGRPIGDVSDVPDTMDVLVRDPWIRGSTKWIHIVYLDGNPSAGLVTGTQLPEVDLVCNGVYVSIGSSIEIRFDEDGQWRQLRMMDEYMRMGLWWCTTGRGITFPLTCCLVPINDAGEILWESIERALKHPFGYWDWSEIGEEHFGRLLVMCAREHGRPLILKRFREDLTPHSVPPDGTREAGYATYRHFFISKYSRGSTAPDIPEEGLCLEAIPYPRNANNVYSLNGAPVQATITQTPAIFIQSMCRWAAIPEDVYRTFHVLPELCQRITDIYRARICRFEMGLPPIGDDLLVQALTIPSCNAGFNNQRLETLGDAVLKLSTVVHLYNRFPHRHEGQLDVLRRNSVSNRTLLARAKEQGLEQFITSEPRTTRIWRYTVGEEYRGSQNELHRSSPRKFPRRSLQDCMEATLGAAYVTGGVSMALRTGTALGLSLGGPLPWSMRYGRRLPESPVAALFKELQEILNYEFKSGALLVEAVCHPSFRSPGTSSYQRLEFLGDALIDLVVMHYLFRKFPHATSGQLSWARSRAVCSPALASVAVNRLGLHRMLLINNVELSVAISKYVPILEETSSEDIILNGWKHDPPKAISDVLESLLGAVLVDSGYNYEKASVVTEAILQDLLVVLSPEMPRDPVSDLMIWSAQSGCTKISFRKSQSRPELKRNDCISVIVHDFAVVGPIPAANLSLAKGLAAERARQVLEDPNSPFPLVNICDCTEELVPDAAQLEPGSIDLDGVDEVKHDDETVEGFASLAKKVVAELQTPVMTLPEPVDDDDDESVNTFVDHRELESLLLPSSLPNSSPNMEIDSDDTL</sequence>